<keyword evidence="3" id="KW-0732">Signal</keyword>
<dbReference type="PANTHER" id="PTHR45639">
    <property type="entry name" value="HSC70CB, ISOFORM G-RELATED"/>
    <property type="match status" value="1"/>
</dbReference>
<dbReference type="GO" id="GO:0005524">
    <property type="term" value="F:ATP binding"/>
    <property type="evidence" value="ECO:0007669"/>
    <property type="project" value="UniProtKB-KW"/>
</dbReference>
<keyword evidence="9" id="KW-0812">Transmembrane</keyword>
<comment type="caution">
    <text evidence="10">The sequence shown here is derived from an EMBL/GenBank/DDBJ whole genome shotgun (WGS) entry which is preliminary data.</text>
</comment>
<keyword evidence="9" id="KW-1133">Transmembrane helix</keyword>
<proteinExistence type="inferred from homology"/>
<keyword evidence="4" id="KW-0547">Nucleotide-binding</keyword>
<dbReference type="Proteomes" id="UP000245697">
    <property type="component" value="Unassembled WGS sequence"/>
</dbReference>
<dbReference type="AlphaFoldDB" id="A0A316FQ62"/>
<protein>
    <submittedName>
        <fullName evidence="10">Hsp70 protein</fullName>
    </submittedName>
</protein>
<dbReference type="Gene3D" id="3.90.640.10">
    <property type="entry name" value="Actin, Chain A, domain 4"/>
    <property type="match status" value="1"/>
</dbReference>
<dbReference type="PRINTS" id="PR00301">
    <property type="entry name" value="HEATSHOCK70"/>
</dbReference>
<evidence type="ECO:0000256" key="6">
    <source>
        <dbReference type="ARBA" id="ARBA00023016"/>
    </source>
</evidence>
<dbReference type="GO" id="GO:0140662">
    <property type="term" value="F:ATP-dependent protein folding chaperone"/>
    <property type="evidence" value="ECO:0007669"/>
    <property type="project" value="InterPro"/>
</dbReference>
<dbReference type="Pfam" id="PF00012">
    <property type="entry name" value="HSP70"/>
    <property type="match status" value="1"/>
</dbReference>
<comment type="similarity">
    <text evidence="2">Belongs to the heat shock protein 70 family.</text>
</comment>
<feature type="region of interest" description="Disordered" evidence="8">
    <location>
        <begin position="480"/>
        <end position="722"/>
    </location>
</feature>
<name>A0A316FQ62_9ACTN</name>
<dbReference type="RefSeq" id="WP_239169713.1">
    <property type="nucleotide sequence ID" value="NZ_BONA01000006.1"/>
</dbReference>
<reference evidence="10 11" key="1">
    <citation type="submission" date="2018-05" db="EMBL/GenBank/DDBJ databases">
        <title>Genomic Encyclopedia of Archaeal and Bacterial Type Strains, Phase II (KMG-II): from individual species to whole genera.</title>
        <authorList>
            <person name="Goeker M."/>
        </authorList>
    </citation>
    <scope>NUCLEOTIDE SEQUENCE [LARGE SCALE GENOMIC DNA]</scope>
    <source>
        <strain evidence="10 11">DSM 45184</strain>
    </source>
</reference>
<evidence type="ECO:0000256" key="2">
    <source>
        <dbReference type="ARBA" id="ARBA00007381"/>
    </source>
</evidence>
<dbReference type="Gene3D" id="3.30.420.40">
    <property type="match status" value="2"/>
</dbReference>
<evidence type="ECO:0000313" key="11">
    <source>
        <dbReference type="Proteomes" id="UP000245697"/>
    </source>
</evidence>
<evidence type="ECO:0000256" key="5">
    <source>
        <dbReference type="ARBA" id="ARBA00022840"/>
    </source>
</evidence>
<organism evidence="10 11">
    <name type="scientific">Actinoplanes xinjiangensis</name>
    <dbReference type="NCBI Taxonomy" id="512350"/>
    <lineage>
        <taxon>Bacteria</taxon>
        <taxon>Bacillati</taxon>
        <taxon>Actinomycetota</taxon>
        <taxon>Actinomycetes</taxon>
        <taxon>Micromonosporales</taxon>
        <taxon>Micromonosporaceae</taxon>
        <taxon>Actinoplanes</taxon>
    </lineage>
</organism>
<gene>
    <name evidence="10" type="ORF">BC793_103338</name>
</gene>
<evidence type="ECO:0000256" key="1">
    <source>
        <dbReference type="ARBA" id="ARBA00004319"/>
    </source>
</evidence>
<feature type="region of interest" description="Disordered" evidence="8">
    <location>
        <begin position="380"/>
        <end position="454"/>
    </location>
</feature>
<dbReference type="SUPFAM" id="SSF53067">
    <property type="entry name" value="Actin-like ATPase domain"/>
    <property type="match status" value="2"/>
</dbReference>
<comment type="subcellular location">
    <subcellularLocation>
        <location evidence="1">Endoplasmic reticulum lumen</location>
    </subcellularLocation>
</comment>
<evidence type="ECO:0000313" key="10">
    <source>
        <dbReference type="EMBL" id="PWK50453.1"/>
    </source>
</evidence>
<evidence type="ECO:0000256" key="3">
    <source>
        <dbReference type="ARBA" id="ARBA00022729"/>
    </source>
</evidence>
<keyword evidence="11" id="KW-1185">Reference proteome</keyword>
<dbReference type="GO" id="GO:0030968">
    <property type="term" value="P:endoplasmic reticulum unfolded protein response"/>
    <property type="evidence" value="ECO:0007669"/>
    <property type="project" value="TreeGrafter"/>
</dbReference>
<evidence type="ECO:0000256" key="7">
    <source>
        <dbReference type="ARBA" id="ARBA00023186"/>
    </source>
</evidence>
<dbReference type="InterPro" id="IPR018181">
    <property type="entry name" value="Heat_shock_70_CS"/>
</dbReference>
<feature type="compositionally biased region" description="Polar residues" evidence="8">
    <location>
        <begin position="703"/>
        <end position="715"/>
    </location>
</feature>
<evidence type="ECO:0000256" key="8">
    <source>
        <dbReference type="SAM" id="MobiDB-lite"/>
    </source>
</evidence>
<evidence type="ECO:0000256" key="9">
    <source>
        <dbReference type="SAM" id="Phobius"/>
    </source>
</evidence>
<keyword evidence="7" id="KW-0143">Chaperone</keyword>
<dbReference type="EMBL" id="QGGR01000003">
    <property type="protein sequence ID" value="PWK50453.1"/>
    <property type="molecule type" value="Genomic_DNA"/>
</dbReference>
<keyword evidence="5" id="KW-0067">ATP-binding</keyword>
<keyword evidence="6" id="KW-0346">Stress response</keyword>
<feature type="compositionally biased region" description="Pro residues" evidence="8">
    <location>
        <begin position="525"/>
        <end position="537"/>
    </location>
</feature>
<accession>A0A316FQ62</accession>
<evidence type="ECO:0000256" key="4">
    <source>
        <dbReference type="ARBA" id="ARBA00022741"/>
    </source>
</evidence>
<feature type="compositionally biased region" description="Pro residues" evidence="8">
    <location>
        <begin position="623"/>
        <end position="634"/>
    </location>
</feature>
<dbReference type="InterPro" id="IPR013126">
    <property type="entry name" value="Hsp_70_fam"/>
</dbReference>
<feature type="compositionally biased region" description="Pro residues" evidence="8">
    <location>
        <begin position="663"/>
        <end position="675"/>
    </location>
</feature>
<sequence length="782" mass="83569">MPIDQGGPKRYALGVDFGTSNTVAVARWPDGRSRPILVDGSPLLPSAVFADAEGNLLVGRDAVHSARLDPAKFEPNPKRRVDDGLVLLGEREFEIVDLIAAVLARVAEEWHRAVGPYRPEVTLTCPASWGATRRTLLAEAAARAGLEGARLVAEPVAAATYFAEVLGRDVPIGSVVMVHDFGAGTFDTSVVARTSSGFEVLAVDGRDDLGGLDVDAAVVEHLRTDEWARLMEPATVEERRARRQLWDDVRIAKERLSRAQSADFVVPLLDVEAHLTREELETVARPVLEQTVQITQNLLRWADLPDGRLAGVFLVGGASRIPLVATLLHRALGDPPVVIEQPELVVAEGSILAGAALLSTEPAAPGPTEELRLPSRYLSSEVADEPSGDRPASPHAPADRPTMVTEKPRMDDRPTVVASKSLIDDRAAVAAGPSTEDRPTTAPAPKPVPDDRPTVVASKSLMDDRPTVVASKSLMDDRPTVVASKSLMNDRPTVVASKSSMDDRATVVASKAEIEADRPTAPVDRPLPPPATTPVPAVPSEQALEDPERPAPAAAGTSADDTVKTPARTRMVPAQAVPARESDVDALPKRQPRPDGPPSRSVPNQSRGSGRGPGRPSRQGGPDAPPHLRPPVDPWPHAASVTWRPDPDATVATSPPEYESRTPVPPQRQPGPPSRPQRAQQPVVIPSRPVSPAVGSARPVSPQRATASVPQQPQHTPEPALVHRPRRRGRVRRTLQVLISLLVMITVPIVALILAYGYGNNATIEQDAVNVFKDIADLLGLR</sequence>
<dbReference type="PROSITE" id="PS01036">
    <property type="entry name" value="HSP70_3"/>
    <property type="match status" value="1"/>
</dbReference>
<dbReference type="PANTHER" id="PTHR45639:SF3">
    <property type="entry name" value="HYPOXIA UP-REGULATED PROTEIN 1"/>
    <property type="match status" value="1"/>
</dbReference>
<keyword evidence="9" id="KW-0472">Membrane</keyword>
<feature type="transmembrane region" description="Helical" evidence="9">
    <location>
        <begin position="734"/>
        <end position="758"/>
    </location>
</feature>
<dbReference type="InterPro" id="IPR043129">
    <property type="entry name" value="ATPase_NBD"/>
</dbReference>